<keyword evidence="1" id="KW-0175">Coiled coil</keyword>
<feature type="compositionally biased region" description="Polar residues" evidence="2">
    <location>
        <begin position="421"/>
        <end position="431"/>
    </location>
</feature>
<feature type="compositionally biased region" description="Polar residues" evidence="2">
    <location>
        <begin position="489"/>
        <end position="509"/>
    </location>
</feature>
<dbReference type="Gene3D" id="3.40.50.720">
    <property type="entry name" value="NAD(P)-binding Rossmann-like Domain"/>
    <property type="match status" value="1"/>
</dbReference>
<dbReference type="Proteomes" id="UP000779574">
    <property type="component" value="Unassembled WGS sequence"/>
</dbReference>
<dbReference type="SUPFAM" id="SSF51735">
    <property type="entry name" value="NAD(P)-binding Rossmann-fold domains"/>
    <property type="match status" value="1"/>
</dbReference>
<dbReference type="InterPro" id="IPR002347">
    <property type="entry name" value="SDR_fam"/>
</dbReference>
<sequence>MNQIPEILYGKTGQKTWCIVGASRGIGLEFVRQLIAREDRIFATVRDTAAVHASGLWAQAGGDHGRCQMLICDVLSEQSINNFVAQLAAVPDLKLDYVVINAGVLRYPNRATEFSFDEFAFHLHTNTIGPIITAQRLLQTMIPIGTIVFMSSDSGSTQRFLEMEDGFAAYSASKAALNQAMRHMAAELKRKDDDTILLAIHPGEVATDMANIDLGWEVDGIMTPQESVSAMIKVIESKGIQHSGTFWTWENKQYPCLDPTYHDFTQPYLYPSIPTRTRSRAPTKSRDHSRAPRQWPPLPYVEDEEDSLRREYKPEPIHNDHIPSRGTIGQEPLLIDVPDHIPDRRYVWVPSARDSSIAQSTPSSDDERARRRQKRKGPRIETAGLPEMRREASPYAWTKPTSSSHTPMPSEDLFLSPEALTPSTASKSTTFDKLPPTSIPRSDWSDSKTSSRQTPTRDGTPPPRSTSQHVYEGRSTAEAARSAEDHIPQRSSNRYSWTKPDQSHSSPTTPLNPPSVDSSRRRSGPIEGYPLPTDFSRKPAPPQVVNLQQSGRPTQHPRHSSEGSSNSHDTYAPTRNLSSDKLRDSFPPSLPNSRPTSRGGSTQSSPQPSPRIVHHPEYPWNMGSVASTTARRAQPPSRLAESTVPKTPRPQASRSVSTPYSPLPYPDDDRPFETMPSERDHQYFPAQSSTLLPPFSEPVTRVNTPKQPTQPTKARPVEERSAVSGASRREASKSEDQSSSTRKSQMERLPACKRVTYKLKYDDWYTLDGYPGFSICPRCFKFAFDRTQLGTAFKLVPNNAPRMARRCEFSNPWIRLAWVLTANNRHNTLSVMTTIFKADEIEEPCPGNARGWCNWYSIRDRDGHFLRDFIVCPSDVKRLETLFPWFRGLLVPLPMRHSYDEDEEVFGRFCSLRTDHNNRFAAYIDCLFQLHEDAVSGQRLPSTHEFVSLVRHKTRLPECIRDDKLQGIEWYYIPSLAPALTVCEECYHDVVLPWMRSNSEIAMRFNRTKQPVRNEGRGGVSCQLYSRRMRDVFRYAVDTNDMKYLARKAKDRKDVEEDFQQRCRDLQREAERLKGRSGYAISSRAEQQLDHLQREIEAIGETWEMEWE</sequence>
<evidence type="ECO:0000313" key="4">
    <source>
        <dbReference type="Proteomes" id="UP000779574"/>
    </source>
</evidence>
<name>A0A9P8JA52_AURME</name>
<dbReference type="Pfam" id="PF00106">
    <property type="entry name" value="adh_short"/>
    <property type="match status" value="1"/>
</dbReference>
<dbReference type="EMBL" id="JAHFXF010000214">
    <property type="protein sequence ID" value="KAG9692851.1"/>
    <property type="molecule type" value="Genomic_DNA"/>
</dbReference>
<protein>
    <submittedName>
        <fullName evidence="3">NAD(P)-binding protein</fullName>
    </submittedName>
</protein>
<feature type="region of interest" description="Disordered" evidence="2">
    <location>
        <begin position="273"/>
        <end position="309"/>
    </location>
</feature>
<feature type="compositionally biased region" description="Basic and acidic residues" evidence="2">
    <location>
        <begin position="715"/>
        <end position="736"/>
    </location>
</feature>
<feature type="compositionally biased region" description="Polar residues" evidence="2">
    <location>
        <begin position="447"/>
        <end position="457"/>
    </location>
</feature>
<dbReference type="GO" id="GO:0016616">
    <property type="term" value="F:oxidoreductase activity, acting on the CH-OH group of donors, NAD or NADP as acceptor"/>
    <property type="evidence" value="ECO:0007669"/>
    <property type="project" value="TreeGrafter"/>
</dbReference>
<feature type="compositionally biased region" description="Polar residues" evidence="2">
    <location>
        <begin position="353"/>
        <end position="363"/>
    </location>
</feature>
<feature type="region of interest" description="Disordered" evidence="2">
    <location>
        <begin position="352"/>
        <end position="747"/>
    </location>
</feature>
<evidence type="ECO:0000256" key="1">
    <source>
        <dbReference type="SAM" id="Coils"/>
    </source>
</evidence>
<dbReference type="InterPro" id="IPR036291">
    <property type="entry name" value="NAD(P)-bd_dom_sf"/>
</dbReference>
<feature type="compositionally biased region" description="Basic and acidic residues" evidence="2">
    <location>
        <begin position="667"/>
        <end position="682"/>
    </location>
</feature>
<reference evidence="3" key="2">
    <citation type="submission" date="2021-08" db="EMBL/GenBank/DDBJ databases">
        <authorList>
            <person name="Gostincar C."/>
            <person name="Sun X."/>
            <person name="Song Z."/>
            <person name="Gunde-Cimerman N."/>
        </authorList>
    </citation>
    <scope>NUCLEOTIDE SEQUENCE</scope>
    <source>
        <strain evidence="3">EXF-9911</strain>
    </source>
</reference>
<feature type="compositionally biased region" description="Polar residues" evidence="2">
    <location>
        <begin position="562"/>
        <end position="577"/>
    </location>
</feature>
<feature type="compositionally biased region" description="Low complexity" evidence="2">
    <location>
        <begin position="593"/>
        <end position="606"/>
    </location>
</feature>
<accession>A0A9P8JA52</accession>
<feature type="non-terminal residue" evidence="3">
    <location>
        <position position="1108"/>
    </location>
</feature>
<dbReference type="AlphaFoldDB" id="A0A9P8JA52"/>
<evidence type="ECO:0000256" key="2">
    <source>
        <dbReference type="SAM" id="MobiDB-lite"/>
    </source>
</evidence>
<feature type="compositionally biased region" description="Polar residues" evidence="2">
    <location>
        <begin position="650"/>
        <end position="660"/>
    </location>
</feature>
<comment type="caution">
    <text evidence="3">The sequence shown here is derived from an EMBL/GenBank/DDBJ whole genome shotgun (WGS) entry which is preliminary data.</text>
</comment>
<evidence type="ECO:0000313" key="3">
    <source>
        <dbReference type="EMBL" id="KAG9692851.1"/>
    </source>
</evidence>
<dbReference type="InterPro" id="IPR052184">
    <property type="entry name" value="SDR_enzymes"/>
</dbReference>
<dbReference type="PRINTS" id="PR00081">
    <property type="entry name" value="GDHRDH"/>
</dbReference>
<gene>
    <name evidence="3" type="ORF">KCU76_g6407</name>
</gene>
<feature type="coiled-coil region" evidence="1">
    <location>
        <begin position="1056"/>
        <end position="1102"/>
    </location>
</feature>
<dbReference type="PANTHER" id="PTHR45458:SF1">
    <property type="entry name" value="SHORT CHAIN DEHYDROGENASE"/>
    <property type="match status" value="1"/>
</dbReference>
<organism evidence="3 4">
    <name type="scientific">Aureobasidium melanogenum</name>
    <name type="common">Aureobasidium pullulans var. melanogenum</name>
    <dbReference type="NCBI Taxonomy" id="46634"/>
    <lineage>
        <taxon>Eukaryota</taxon>
        <taxon>Fungi</taxon>
        <taxon>Dikarya</taxon>
        <taxon>Ascomycota</taxon>
        <taxon>Pezizomycotina</taxon>
        <taxon>Dothideomycetes</taxon>
        <taxon>Dothideomycetidae</taxon>
        <taxon>Dothideales</taxon>
        <taxon>Saccotheciaceae</taxon>
        <taxon>Aureobasidium</taxon>
    </lineage>
</organism>
<feature type="compositionally biased region" description="Polar residues" evidence="2">
    <location>
        <begin position="701"/>
        <end position="712"/>
    </location>
</feature>
<dbReference type="PANTHER" id="PTHR45458">
    <property type="entry name" value="SHORT-CHAIN DEHYDROGENASE/REDUCTASE SDR"/>
    <property type="match status" value="1"/>
</dbReference>
<proteinExistence type="predicted"/>
<reference evidence="3" key="1">
    <citation type="journal article" date="2021" name="J Fungi (Basel)">
        <title>Virulence traits and population genomics of the black yeast Aureobasidium melanogenum.</title>
        <authorList>
            <person name="Cernosa A."/>
            <person name="Sun X."/>
            <person name="Gostincar C."/>
            <person name="Fang C."/>
            <person name="Gunde-Cimerman N."/>
            <person name="Song Z."/>
        </authorList>
    </citation>
    <scope>NUCLEOTIDE SEQUENCE</scope>
    <source>
        <strain evidence="3">EXF-9911</strain>
    </source>
</reference>